<evidence type="ECO:0000256" key="1">
    <source>
        <dbReference type="SAM" id="Coils"/>
    </source>
</evidence>
<dbReference type="EMBL" id="LVKB01000019">
    <property type="protein sequence ID" value="ORD97520.1"/>
    <property type="molecule type" value="Genomic_DNA"/>
</dbReference>
<dbReference type="VEuPathDB" id="MicrosporidiaDB:HERIO_593"/>
<keyword evidence="1" id="KW-0175">Coiled coil</keyword>
<keyword evidence="2" id="KW-1133">Transmembrane helix</keyword>
<evidence type="ECO:0000313" key="3">
    <source>
        <dbReference type="EMBL" id="ORD97520.1"/>
    </source>
</evidence>
<keyword evidence="2" id="KW-0472">Membrane</keyword>
<dbReference type="Proteomes" id="UP000192356">
    <property type="component" value="Unassembled WGS sequence"/>
</dbReference>
<keyword evidence="2" id="KW-0812">Transmembrane</keyword>
<organism evidence="3 4">
    <name type="scientific">Hepatospora eriocheir</name>
    <dbReference type="NCBI Taxonomy" id="1081669"/>
    <lineage>
        <taxon>Eukaryota</taxon>
        <taxon>Fungi</taxon>
        <taxon>Fungi incertae sedis</taxon>
        <taxon>Microsporidia</taxon>
        <taxon>Hepatosporidae</taxon>
        <taxon>Hepatospora</taxon>
    </lineage>
</organism>
<feature type="transmembrane region" description="Helical" evidence="2">
    <location>
        <begin position="25"/>
        <end position="44"/>
    </location>
</feature>
<feature type="coiled-coil region" evidence="1">
    <location>
        <begin position="218"/>
        <end position="245"/>
    </location>
</feature>
<proteinExistence type="predicted"/>
<sequence length="350" mass="41951">MRKLIFRTVYSILNLFGYKINHTEIYCNSIYCGICVIGFNIYMLDLINECESSLKAQNCFVRNKINEYLRLIKIQCRNKCSMKIIRRLKPVLKIIQDVKTNHNYMVNHTISQNLKGENRDDISKIYSFIKQYDDLHQIDFPFIFSKLVYIDKENFKPLSNLILDDLITHVYNKKIFDDCILKKFERFKSFYDKFEKNNFQKEIDNQNEELNMKAFDSLKKLKNFIEKATRRNKKFRLKIEDIKNKHEEKLIYKNQVKNILKKLDENTKKVLLNPKHKLSSVILSIDIIIKENFITKSKNKCFKDEKLLKEIESLAEYLKEISKDCMKANELFKKAFKDDIEDSECEDKNN</sequence>
<evidence type="ECO:0000313" key="4">
    <source>
        <dbReference type="Proteomes" id="UP000192356"/>
    </source>
</evidence>
<accession>A0A1X0QCJ3</accession>
<reference evidence="3 4" key="1">
    <citation type="journal article" date="2017" name="Environ. Microbiol.">
        <title>Decay of the glycolytic pathway and adaptation to intranuclear parasitism within Enterocytozoonidae microsporidia.</title>
        <authorList>
            <person name="Wiredu Boakye D."/>
            <person name="Jaroenlak P."/>
            <person name="Prachumwat A."/>
            <person name="Williams T.A."/>
            <person name="Bateman K.S."/>
            <person name="Itsathitphaisarn O."/>
            <person name="Sritunyalucksana K."/>
            <person name="Paszkiewicz K.H."/>
            <person name="Moore K.A."/>
            <person name="Stentiford G.D."/>
            <person name="Williams B.A."/>
        </authorList>
    </citation>
    <scope>NUCLEOTIDE SEQUENCE [LARGE SCALE GENOMIC DNA]</scope>
    <source>
        <strain evidence="3 4">GB1</strain>
    </source>
</reference>
<dbReference type="AlphaFoldDB" id="A0A1X0QCJ3"/>
<evidence type="ECO:0000256" key="2">
    <source>
        <dbReference type="SAM" id="Phobius"/>
    </source>
</evidence>
<protein>
    <submittedName>
        <fullName evidence="3">Uncharacterized protein</fullName>
    </submittedName>
</protein>
<keyword evidence="4" id="KW-1185">Reference proteome</keyword>
<dbReference type="VEuPathDB" id="MicrosporidiaDB:A0H76_2483"/>
<comment type="caution">
    <text evidence="3">The sequence shown here is derived from an EMBL/GenBank/DDBJ whole genome shotgun (WGS) entry which is preliminary data.</text>
</comment>
<gene>
    <name evidence="3" type="ORF">HERIO_593</name>
</gene>
<name>A0A1X0QCJ3_9MICR</name>